<comment type="caution">
    <text evidence="1">The sequence shown here is derived from an EMBL/GenBank/DDBJ whole genome shotgun (WGS) entry which is preliminary data.</text>
</comment>
<organism evidence="1 2">
    <name type="scientific">Marinospirillum alkalitolerans</name>
    <dbReference type="NCBI Taxonomy" id="3123374"/>
    <lineage>
        <taxon>Bacteria</taxon>
        <taxon>Pseudomonadati</taxon>
        <taxon>Pseudomonadota</taxon>
        <taxon>Gammaproteobacteria</taxon>
        <taxon>Oceanospirillales</taxon>
        <taxon>Oceanospirillaceae</taxon>
        <taxon>Marinospirillum</taxon>
    </lineage>
</organism>
<dbReference type="Proteomes" id="UP001621714">
    <property type="component" value="Unassembled WGS sequence"/>
</dbReference>
<evidence type="ECO:0000313" key="1">
    <source>
        <dbReference type="EMBL" id="MFK7161874.1"/>
    </source>
</evidence>
<accession>A0ABW8Q161</accession>
<name>A0ABW8Q161_9GAMM</name>
<reference evidence="1 2" key="1">
    <citation type="submission" date="2024-02" db="EMBL/GenBank/DDBJ databases">
        <title>Marinospirillum sp. MEB 164 isolated from Lonar lake sediment.</title>
        <authorList>
            <person name="Joshi A."/>
            <person name="Thite S."/>
        </authorList>
    </citation>
    <scope>NUCLEOTIDE SEQUENCE [LARGE SCALE GENOMIC DNA]</scope>
    <source>
        <strain evidence="1 2">MEB164</strain>
    </source>
</reference>
<proteinExistence type="predicted"/>
<gene>
    <name evidence="1" type="ORF">V6U78_12600</name>
</gene>
<dbReference type="EMBL" id="JBANFI010000020">
    <property type="protein sequence ID" value="MFK7161874.1"/>
    <property type="molecule type" value="Genomic_DNA"/>
</dbReference>
<evidence type="ECO:0000313" key="2">
    <source>
        <dbReference type="Proteomes" id="UP001621714"/>
    </source>
</evidence>
<protein>
    <submittedName>
        <fullName evidence="1">Uncharacterized protein</fullName>
    </submittedName>
</protein>
<sequence length="67" mass="7364">MKIYIAADQTAVNLEVVTHITVARSEGKHIVRINFFGGVARELLFDGKLAADKEYDALIAAMKGEDK</sequence>
<dbReference type="RefSeq" id="WP_405341542.1">
    <property type="nucleotide sequence ID" value="NZ_JBANFI010000020.1"/>
</dbReference>
<keyword evidence="2" id="KW-1185">Reference proteome</keyword>